<evidence type="ECO:0000313" key="2">
    <source>
        <dbReference type="EMBL" id="MFB9518421.1"/>
    </source>
</evidence>
<feature type="region of interest" description="Disordered" evidence="1">
    <location>
        <begin position="23"/>
        <end position="52"/>
    </location>
</feature>
<reference evidence="2 3" key="1">
    <citation type="submission" date="2024-09" db="EMBL/GenBank/DDBJ databases">
        <authorList>
            <person name="Sun Q."/>
            <person name="Mori K."/>
        </authorList>
    </citation>
    <scope>NUCLEOTIDE SEQUENCE [LARGE SCALE GENOMIC DNA]</scope>
    <source>
        <strain evidence="2 3">JCM 4362</strain>
    </source>
</reference>
<evidence type="ECO:0000256" key="1">
    <source>
        <dbReference type="SAM" id="MobiDB-lite"/>
    </source>
</evidence>
<accession>A0ABV5P5E7</accession>
<comment type="caution">
    <text evidence="2">The sequence shown here is derived from an EMBL/GenBank/DDBJ whole genome shotgun (WGS) entry which is preliminary data.</text>
</comment>
<dbReference type="Proteomes" id="UP001589718">
    <property type="component" value="Unassembled WGS sequence"/>
</dbReference>
<protein>
    <recommendedName>
        <fullName evidence="4">RNase NYN domain-containing protein</fullName>
    </recommendedName>
</protein>
<evidence type="ECO:0000313" key="3">
    <source>
        <dbReference type="Proteomes" id="UP001589718"/>
    </source>
</evidence>
<evidence type="ECO:0008006" key="4">
    <source>
        <dbReference type="Google" id="ProtNLM"/>
    </source>
</evidence>
<dbReference type="RefSeq" id="WP_345220058.1">
    <property type="nucleotide sequence ID" value="NZ_BAAAXE010000005.1"/>
</dbReference>
<gene>
    <name evidence="2" type="ORF">ACFFTU_00370</name>
</gene>
<keyword evidence="3" id="KW-1185">Reference proteome</keyword>
<name>A0ABV5P5E7_STRCM</name>
<dbReference type="EMBL" id="JBHMCR010000001">
    <property type="protein sequence ID" value="MFB9518421.1"/>
    <property type="molecule type" value="Genomic_DNA"/>
</dbReference>
<organism evidence="2 3">
    <name type="scientific">Streptomyces cremeus</name>
    <dbReference type="NCBI Taxonomy" id="66881"/>
    <lineage>
        <taxon>Bacteria</taxon>
        <taxon>Bacillati</taxon>
        <taxon>Actinomycetota</taxon>
        <taxon>Actinomycetes</taxon>
        <taxon>Kitasatosporales</taxon>
        <taxon>Streptomycetaceae</taxon>
        <taxon>Streptomyces</taxon>
    </lineage>
</organism>
<proteinExistence type="predicted"/>
<dbReference type="Gene3D" id="3.40.50.11980">
    <property type="match status" value="1"/>
</dbReference>
<sequence>MTMSFGTGGPAPEVRQELDDLMNANSAPTPTLLANKPKPAPQPSVIASTSTPDTIVVDGSNLAWIGRAPVRSGVYESDDRPSYSQLIGARDALAKKFPEADIQVVVDATFRHRVADDEREAVTAALNTGEIVQPPPGTEGKGDALVTAIADEYNSMVVTNDNFAELQDRYPWLRESGRVLGATLAKGTWIFTARTCVAPRGRR</sequence>